<keyword evidence="3 8" id="KW-0444">Lipid biosynthesis</keyword>
<dbReference type="Gene3D" id="3.40.50.720">
    <property type="entry name" value="NAD(P)-binding Rossmann-like Domain"/>
    <property type="match status" value="1"/>
</dbReference>
<dbReference type="InterPro" id="IPR036291">
    <property type="entry name" value="NAD(P)-bd_dom_sf"/>
</dbReference>
<gene>
    <name evidence="11" type="primary">fabI</name>
    <name evidence="11" type="ORF">EOE65_13975</name>
</gene>
<dbReference type="GO" id="GO:0004318">
    <property type="term" value="F:enoyl-[acyl-carrier-protein] reductase (NADH) activity"/>
    <property type="evidence" value="ECO:0007669"/>
    <property type="project" value="UniProtKB-EC"/>
</dbReference>
<name>A0A437Q588_9GAMM</name>
<dbReference type="Proteomes" id="UP000282818">
    <property type="component" value="Unassembled WGS sequence"/>
</dbReference>
<keyword evidence="5 8" id="KW-0560">Oxidoreductase</keyword>
<dbReference type="InterPro" id="IPR002347">
    <property type="entry name" value="SDR_fam"/>
</dbReference>
<feature type="binding site" evidence="10">
    <location>
        <position position="166"/>
    </location>
    <ligand>
        <name>NAD(+)</name>
        <dbReference type="ChEBI" id="CHEBI:57540"/>
    </ligand>
</feature>
<dbReference type="EC" id="1.3.1.9" evidence="8"/>
<dbReference type="CDD" id="cd05372">
    <property type="entry name" value="ENR_SDR"/>
    <property type="match status" value="1"/>
</dbReference>
<evidence type="ECO:0000256" key="3">
    <source>
        <dbReference type="ARBA" id="ARBA00022516"/>
    </source>
</evidence>
<feature type="active site" description="Proton acceptor" evidence="9">
    <location>
        <position position="159"/>
    </location>
</feature>
<feature type="binding site" evidence="10">
    <location>
        <begin position="22"/>
        <end position="23"/>
    </location>
    <ligand>
        <name>NAD(+)</name>
        <dbReference type="ChEBI" id="CHEBI:57540"/>
    </ligand>
</feature>
<keyword evidence="4" id="KW-0276">Fatty acid metabolism</keyword>
<evidence type="ECO:0000256" key="5">
    <source>
        <dbReference type="ARBA" id="ARBA00023002"/>
    </source>
</evidence>
<evidence type="ECO:0000256" key="9">
    <source>
        <dbReference type="PIRSR" id="PIRSR000094-1"/>
    </source>
</evidence>
<comment type="similarity">
    <text evidence="2 8">Belongs to the short-chain dehydrogenases/reductases (SDR) family. FabI subfamily.</text>
</comment>
<dbReference type="PANTHER" id="PTHR43159:SF2">
    <property type="entry name" value="ENOYL-[ACYL-CARRIER-PROTEIN] REDUCTASE [NADH], CHLOROPLASTIC"/>
    <property type="match status" value="1"/>
</dbReference>
<proteinExistence type="inferred from homology"/>
<comment type="pathway">
    <text evidence="1">Lipid metabolism; fatty acid biosynthesis.</text>
</comment>
<protein>
    <recommendedName>
        <fullName evidence="8">Enoyl-[acyl-carrier-protein] reductase [NADH]</fullName>
        <ecNumber evidence="8">1.3.1.9</ecNumber>
    </recommendedName>
</protein>
<feature type="binding site" evidence="10">
    <location>
        <position position="95"/>
    </location>
    <ligand>
        <name>NAD(+)</name>
        <dbReference type="ChEBI" id="CHEBI:57540"/>
    </ligand>
</feature>
<keyword evidence="7 8" id="KW-0275">Fatty acid biosynthesis</keyword>
<dbReference type="InterPro" id="IPR014358">
    <property type="entry name" value="Enoyl-ACP_Rdtase_NADH"/>
</dbReference>
<dbReference type="SUPFAM" id="SSF51735">
    <property type="entry name" value="NAD(P)-binding Rossmann-fold domains"/>
    <property type="match status" value="1"/>
</dbReference>
<dbReference type="Pfam" id="PF13561">
    <property type="entry name" value="adh_short_C2"/>
    <property type="match status" value="1"/>
</dbReference>
<dbReference type="GO" id="GO:0006633">
    <property type="term" value="P:fatty acid biosynthetic process"/>
    <property type="evidence" value="ECO:0007669"/>
    <property type="project" value="UniProtKB-UniPathway"/>
</dbReference>
<comment type="catalytic activity">
    <reaction evidence="8">
        <text>a 2,3-saturated acyl-[ACP] + NAD(+) = a (2E)-enoyl-[ACP] + NADH + H(+)</text>
        <dbReference type="Rhea" id="RHEA:10240"/>
        <dbReference type="Rhea" id="RHEA-COMP:9925"/>
        <dbReference type="Rhea" id="RHEA-COMP:9926"/>
        <dbReference type="ChEBI" id="CHEBI:15378"/>
        <dbReference type="ChEBI" id="CHEBI:57540"/>
        <dbReference type="ChEBI" id="CHEBI:57945"/>
        <dbReference type="ChEBI" id="CHEBI:78784"/>
        <dbReference type="ChEBI" id="CHEBI:78785"/>
        <dbReference type="EC" id="1.3.1.9"/>
    </reaction>
</comment>
<sequence>MTAALTLSGKRGVILGVANSHSIAFGCAKALADLGAELCITYVNEKSKPFVEPLLPELNAPLCLPCDVSVPGAIEALFAQLEAEWGSLDFVIHSIAWSPLAELQGRLVDTSAEGFSQAIDISCHSFIRVASAAEKLMEANGGTLITMSYYGSEKVVDHYAMMGPIKAALESSVRYLAAELGEKNIRVHTVSPGPMPTRAASGISHFDELMDDAVRRSPLHRLGTPDDVGKLVAFLVSDWATGHTGSQMFVDAGHHIMA</sequence>
<dbReference type="PRINTS" id="PR00081">
    <property type="entry name" value="GDHRDH"/>
</dbReference>
<feature type="active site" description="Proton acceptor" evidence="9">
    <location>
        <position position="149"/>
    </location>
</feature>
<feature type="binding site" evidence="10">
    <location>
        <position position="16"/>
    </location>
    <ligand>
        <name>NAD(+)</name>
        <dbReference type="ChEBI" id="CHEBI:57540"/>
    </ligand>
</feature>
<evidence type="ECO:0000313" key="11">
    <source>
        <dbReference type="EMBL" id="RVU29663.1"/>
    </source>
</evidence>
<comment type="caution">
    <text evidence="11">The sequence shown here is derived from an EMBL/GenBank/DDBJ whole genome shotgun (WGS) entry which is preliminary data.</text>
</comment>
<dbReference type="PIRSF" id="PIRSF000094">
    <property type="entry name" value="Enoyl-ACP_rdct"/>
    <property type="match status" value="1"/>
</dbReference>
<evidence type="ECO:0000256" key="7">
    <source>
        <dbReference type="ARBA" id="ARBA00023160"/>
    </source>
</evidence>
<evidence type="ECO:0000256" key="10">
    <source>
        <dbReference type="PIRSR" id="PIRSR000094-3"/>
    </source>
</evidence>
<evidence type="ECO:0000256" key="1">
    <source>
        <dbReference type="ARBA" id="ARBA00005194"/>
    </source>
</evidence>
<organism evidence="11 12">
    <name type="scientific">Neptunomonas marina</name>
    <dbReference type="NCBI Taxonomy" id="1815562"/>
    <lineage>
        <taxon>Bacteria</taxon>
        <taxon>Pseudomonadati</taxon>
        <taxon>Pseudomonadota</taxon>
        <taxon>Gammaproteobacteria</taxon>
        <taxon>Oceanospirillales</taxon>
        <taxon>Oceanospirillaceae</taxon>
        <taxon>Neptunomonas</taxon>
    </lineage>
</organism>
<evidence type="ECO:0000313" key="12">
    <source>
        <dbReference type="Proteomes" id="UP000282818"/>
    </source>
</evidence>
<keyword evidence="6" id="KW-0443">Lipid metabolism</keyword>
<dbReference type="EMBL" id="SACQ01000007">
    <property type="protein sequence ID" value="RVU29663.1"/>
    <property type="molecule type" value="Genomic_DNA"/>
</dbReference>
<feature type="binding site" evidence="10">
    <location>
        <begin position="67"/>
        <end position="68"/>
    </location>
    <ligand>
        <name>NAD(+)</name>
        <dbReference type="ChEBI" id="CHEBI:57540"/>
    </ligand>
</feature>
<dbReference type="PANTHER" id="PTHR43159">
    <property type="entry name" value="ENOYL-[ACYL-CARRIER-PROTEIN] REDUCTASE"/>
    <property type="match status" value="1"/>
</dbReference>
<reference evidence="11 12" key="1">
    <citation type="submission" date="2019-01" db="EMBL/GenBank/DDBJ databases">
        <authorList>
            <person name="Chen W.-M."/>
        </authorList>
    </citation>
    <scope>NUCLEOTIDE SEQUENCE [LARGE SCALE GENOMIC DNA]</scope>
    <source>
        <strain evidence="11 12">HPM-16</strain>
    </source>
</reference>
<keyword evidence="8 10" id="KW-0520">NAD</keyword>
<accession>A0A437Q588</accession>
<evidence type="ECO:0000256" key="2">
    <source>
        <dbReference type="ARBA" id="ARBA00009233"/>
    </source>
</evidence>
<evidence type="ECO:0000256" key="8">
    <source>
        <dbReference type="PIRNR" id="PIRNR000094"/>
    </source>
</evidence>
<keyword evidence="12" id="KW-1185">Reference proteome</keyword>
<evidence type="ECO:0000256" key="6">
    <source>
        <dbReference type="ARBA" id="ARBA00023098"/>
    </source>
</evidence>
<evidence type="ECO:0000256" key="4">
    <source>
        <dbReference type="ARBA" id="ARBA00022832"/>
    </source>
</evidence>
<dbReference type="NCBIfam" id="NF005717">
    <property type="entry name" value="PRK07533.1"/>
    <property type="match status" value="1"/>
</dbReference>
<dbReference type="UniPathway" id="UPA00094"/>
<dbReference type="AlphaFoldDB" id="A0A437Q588"/>
<dbReference type="RefSeq" id="WP_127694947.1">
    <property type="nucleotide sequence ID" value="NZ_SACQ01000007.1"/>
</dbReference>